<evidence type="ECO:0000256" key="1">
    <source>
        <dbReference type="ARBA" id="ARBA00022448"/>
    </source>
</evidence>
<dbReference type="OrthoDB" id="9804819at2"/>
<name>A0A4R6U5D8_9BACI</name>
<evidence type="ECO:0000256" key="2">
    <source>
        <dbReference type="ARBA" id="ARBA00022741"/>
    </source>
</evidence>
<dbReference type="SUPFAM" id="SSF52540">
    <property type="entry name" value="P-loop containing nucleoside triphosphate hydrolases"/>
    <property type="match status" value="1"/>
</dbReference>
<dbReference type="Pfam" id="PF00005">
    <property type="entry name" value="ABC_tran"/>
    <property type="match status" value="1"/>
</dbReference>
<keyword evidence="6" id="KW-1185">Reference proteome</keyword>
<keyword evidence="2" id="KW-0547">Nucleotide-binding</keyword>
<dbReference type="PROSITE" id="PS50893">
    <property type="entry name" value="ABC_TRANSPORTER_2"/>
    <property type="match status" value="1"/>
</dbReference>
<protein>
    <submittedName>
        <fullName evidence="5">ABC-2 type transport system ATP-binding protein</fullName>
    </submittedName>
</protein>
<comment type="caution">
    <text evidence="5">The sequence shown here is derived from an EMBL/GenBank/DDBJ whole genome shotgun (WGS) entry which is preliminary data.</text>
</comment>
<gene>
    <name evidence="5" type="ORF">EV213_1038</name>
</gene>
<dbReference type="InterPro" id="IPR003593">
    <property type="entry name" value="AAA+_ATPase"/>
</dbReference>
<dbReference type="RefSeq" id="WP_133579311.1">
    <property type="nucleotide sequence ID" value="NZ_SNYJ01000003.1"/>
</dbReference>
<dbReference type="EMBL" id="SNYJ01000003">
    <property type="protein sequence ID" value="TDQ41431.1"/>
    <property type="molecule type" value="Genomic_DNA"/>
</dbReference>
<dbReference type="PANTHER" id="PTHR42939:SF3">
    <property type="entry name" value="ABC TRANSPORTER ATP-BINDING COMPONENT"/>
    <property type="match status" value="1"/>
</dbReference>
<dbReference type="Proteomes" id="UP000295632">
    <property type="component" value="Unassembled WGS sequence"/>
</dbReference>
<sequence>MENAVVLHNVNKSYDGFALNNVSFPVKKGFITGFIGPNGSGKTTTIKLIMNLIHEDSGTIELFGQEHKKHAKEIKQRIGFVYAENPFYDHMTSEQMKKVIAPFYKKWDDTLFKKYMADFDLPWKKKIKHLSTGMKMKLSLAIALSHHADFILMDEPTSGLDPVVRREVLDILSEVIQDENKTIFFSSHITTDLERIADYITFIHNGNIVFHDDKDSIRDQYLLVKGAKELLDEDIRSLFIDVIETPVGFEGLTNEPEKVKKLMGDHIVSESASLEDIMVYMGRREKRG</sequence>
<dbReference type="NCBIfam" id="NF047565">
    <property type="entry name" value="PSM_export_PmtA"/>
    <property type="match status" value="1"/>
</dbReference>
<evidence type="ECO:0000313" key="6">
    <source>
        <dbReference type="Proteomes" id="UP000295632"/>
    </source>
</evidence>
<dbReference type="InterPro" id="IPR003439">
    <property type="entry name" value="ABC_transporter-like_ATP-bd"/>
</dbReference>
<evidence type="ECO:0000256" key="3">
    <source>
        <dbReference type="ARBA" id="ARBA00022840"/>
    </source>
</evidence>
<dbReference type="InterPro" id="IPR027417">
    <property type="entry name" value="P-loop_NTPase"/>
</dbReference>
<dbReference type="InterPro" id="IPR051782">
    <property type="entry name" value="ABC_Transporter_VariousFunc"/>
</dbReference>
<dbReference type="CDD" id="cd03230">
    <property type="entry name" value="ABC_DR_subfamily_A"/>
    <property type="match status" value="1"/>
</dbReference>
<evidence type="ECO:0000259" key="4">
    <source>
        <dbReference type="PROSITE" id="PS50893"/>
    </source>
</evidence>
<organism evidence="5 6">
    <name type="scientific">Aureibacillus halotolerans</name>
    <dbReference type="NCBI Taxonomy" id="1508390"/>
    <lineage>
        <taxon>Bacteria</taxon>
        <taxon>Bacillati</taxon>
        <taxon>Bacillota</taxon>
        <taxon>Bacilli</taxon>
        <taxon>Bacillales</taxon>
        <taxon>Bacillaceae</taxon>
        <taxon>Aureibacillus</taxon>
    </lineage>
</organism>
<dbReference type="GO" id="GO:0016887">
    <property type="term" value="F:ATP hydrolysis activity"/>
    <property type="evidence" value="ECO:0007669"/>
    <property type="project" value="InterPro"/>
</dbReference>
<evidence type="ECO:0000313" key="5">
    <source>
        <dbReference type="EMBL" id="TDQ41431.1"/>
    </source>
</evidence>
<dbReference type="PANTHER" id="PTHR42939">
    <property type="entry name" value="ABC TRANSPORTER ATP-BINDING PROTEIN ALBC-RELATED"/>
    <property type="match status" value="1"/>
</dbReference>
<reference evidence="5 6" key="1">
    <citation type="submission" date="2019-03" db="EMBL/GenBank/DDBJ databases">
        <title>Genomic Encyclopedia of Type Strains, Phase IV (KMG-IV): sequencing the most valuable type-strain genomes for metagenomic binning, comparative biology and taxonomic classification.</title>
        <authorList>
            <person name="Goeker M."/>
        </authorList>
    </citation>
    <scope>NUCLEOTIDE SEQUENCE [LARGE SCALE GENOMIC DNA]</scope>
    <source>
        <strain evidence="5 6">DSM 28697</strain>
    </source>
</reference>
<dbReference type="SMART" id="SM00382">
    <property type="entry name" value="AAA"/>
    <property type="match status" value="1"/>
</dbReference>
<feature type="domain" description="ABC transporter" evidence="4">
    <location>
        <begin position="1"/>
        <end position="230"/>
    </location>
</feature>
<dbReference type="AlphaFoldDB" id="A0A4R6U5D8"/>
<accession>A0A4R6U5D8</accession>
<dbReference type="Gene3D" id="3.40.50.300">
    <property type="entry name" value="P-loop containing nucleotide triphosphate hydrolases"/>
    <property type="match status" value="1"/>
</dbReference>
<dbReference type="GO" id="GO:0005524">
    <property type="term" value="F:ATP binding"/>
    <property type="evidence" value="ECO:0007669"/>
    <property type="project" value="UniProtKB-KW"/>
</dbReference>
<proteinExistence type="predicted"/>
<keyword evidence="3 5" id="KW-0067">ATP-binding</keyword>
<keyword evidence="1" id="KW-0813">Transport</keyword>